<dbReference type="Gene3D" id="3.30.420.10">
    <property type="entry name" value="Ribonuclease H-like superfamily/Ribonuclease H"/>
    <property type="match status" value="1"/>
</dbReference>
<dbReference type="Proteomes" id="UP000636709">
    <property type="component" value="Unassembled WGS sequence"/>
</dbReference>
<dbReference type="InterPro" id="IPR012337">
    <property type="entry name" value="RNaseH-like_sf"/>
</dbReference>
<evidence type="ECO:0000259" key="1">
    <source>
        <dbReference type="Pfam" id="PF13456"/>
    </source>
</evidence>
<sequence>MTEDTMAWNFERNGLYSVRSAHRVAFVCSMARSFWRAAKEIVGIKLPDLHPLSWTKDLLSEESCSKENTSLIICGVWSLWSGRNARKHGREKWDQRAAVRHVASMLEDMVCSEPTQEVSSSKPWRRWSRPPEEWLKVNTDDAYSEASTSGASGAVLRNSQGVVLAAAAHSYNNLADVTMAEALAARDGLLLATEHGARRVILEIDNLPLMSLLRSNDGIRSNIAGVWHEVRELSRLFVAFEFSFVNREGNEAAHMCASMPSETSPSLSWSCSLPVWLVEIAGKECNASYE</sequence>
<keyword evidence="3" id="KW-1185">Reference proteome</keyword>
<dbReference type="Pfam" id="PF13456">
    <property type="entry name" value="RVT_3"/>
    <property type="match status" value="1"/>
</dbReference>
<protein>
    <recommendedName>
        <fullName evidence="1">RNase H type-1 domain-containing protein</fullName>
    </recommendedName>
</protein>
<comment type="caution">
    <text evidence="2">The sequence shown here is derived from an EMBL/GenBank/DDBJ whole genome shotgun (WGS) entry which is preliminary data.</text>
</comment>
<dbReference type="PANTHER" id="PTHR47074:SF11">
    <property type="entry name" value="REVERSE TRANSCRIPTASE-LIKE PROTEIN"/>
    <property type="match status" value="1"/>
</dbReference>
<organism evidence="2 3">
    <name type="scientific">Digitaria exilis</name>
    <dbReference type="NCBI Taxonomy" id="1010633"/>
    <lineage>
        <taxon>Eukaryota</taxon>
        <taxon>Viridiplantae</taxon>
        <taxon>Streptophyta</taxon>
        <taxon>Embryophyta</taxon>
        <taxon>Tracheophyta</taxon>
        <taxon>Spermatophyta</taxon>
        <taxon>Magnoliopsida</taxon>
        <taxon>Liliopsida</taxon>
        <taxon>Poales</taxon>
        <taxon>Poaceae</taxon>
        <taxon>PACMAD clade</taxon>
        <taxon>Panicoideae</taxon>
        <taxon>Panicodae</taxon>
        <taxon>Paniceae</taxon>
        <taxon>Anthephorinae</taxon>
        <taxon>Digitaria</taxon>
    </lineage>
</organism>
<name>A0A835DYK4_9POAL</name>
<dbReference type="GO" id="GO:0004523">
    <property type="term" value="F:RNA-DNA hybrid ribonuclease activity"/>
    <property type="evidence" value="ECO:0007669"/>
    <property type="project" value="InterPro"/>
</dbReference>
<dbReference type="PANTHER" id="PTHR47074">
    <property type="entry name" value="BNAC02G40300D PROTEIN"/>
    <property type="match status" value="1"/>
</dbReference>
<dbReference type="CDD" id="cd06222">
    <property type="entry name" value="RNase_H_like"/>
    <property type="match status" value="1"/>
</dbReference>
<dbReference type="InterPro" id="IPR052929">
    <property type="entry name" value="RNase_H-like_EbsB-rel"/>
</dbReference>
<dbReference type="InterPro" id="IPR044730">
    <property type="entry name" value="RNase_H-like_dom_plant"/>
</dbReference>
<dbReference type="InterPro" id="IPR036397">
    <property type="entry name" value="RNaseH_sf"/>
</dbReference>
<dbReference type="InterPro" id="IPR002156">
    <property type="entry name" value="RNaseH_domain"/>
</dbReference>
<dbReference type="SUPFAM" id="SSF53098">
    <property type="entry name" value="Ribonuclease H-like"/>
    <property type="match status" value="1"/>
</dbReference>
<accession>A0A835DYK4</accession>
<reference evidence="2" key="1">
    <citation type="submission" date="2020-07" db="EMBL/GenBank/DDBJ databases">
        <title>Genome sequence and genetic diversity analysis of an under-domesticated orphan crop, white fonio (Digitaria exilis).</title>
        <authorList>
            <person name="Bennetzen J.L."/>
            <person name="Chen S."/>
            <person name="Ma X."/>
            <person name="Wang X."/>
            <person name="Yssel A.E.J."/>
            <person name="Chaluvadi S.R."/>
            <person name="Johnson M."/>
            <person name="Gangashetty P."/>
            <person name="Hamidou F."/>
            <person name="Sanogo M.D."/>
            <person name="Zwaenepoel A."/>
            <person name="Wallace J."/>
            <person name="Van De Peer Y."/>
            <person name="Van Deynze A."/>
        </authorList>
    </citation>
    <scope>NUCLEOTIDE SEQUENCE</scope>
    <source>
        <tissue evidence="2">Leaves</tissue>
    </source>
</reference>
<evidence type="ECO:0000313" key="3">
    <source>
        <dbReference type="Proteomes" id="UP000636709"/>
    </source>
</evidence>
<gene>
    <name evidence="2" type="ORF">HU200_060725</name>
</gene>
<dbReference type="OrthoDB" id="675217at2759"/>
<dbReference type="AlphaFoldDB" id="A0A835DYK4"/>
<dbReference type="EMBL" id="JACEFO010002556">
    <property type="protein sequence ID" value="KAF8656343.1"/>
    <property type="molecule type" value="Genomic_DNA"/>
</dbReference>
<dbReference type="GO" id="GO:0003676">
    <property type="term" value="F:nucleic acid binding"/>
    <property type="evidence" value="ECO:0007669"/>
    <property type="project" value="InterPro"/>
</dbReference>
<evidence type="ECO:0000313" key="2">
    <source>
        <dbReference type="EMBL" id="KAF8656343.1"/>
    </source>
</evidence>
<feature type="domain" description="RNase H type-1" evidence="1">
    <location>
        <begin position="138"/>
        <end position="259"/>
    </location>
</feature>
<proteinExistence type="predicted"/>